<dbReference type="Proteomes" id="UP000824533">
    <property type="component" value="Linkage Group LG17"/>
</dbReference>
<comment type="caution">
    <text evidence="1">The sequence shown here is derived from an EMBL/GenBank/DDBJ whole genome shotgun (WGS) entry which is preliminary data.</text>
</comment>
<sequence length="231" mass="27077">MDERKRHRSVYVSAKQKKKLIELITEHPELISCKVTQEFSYRDSQRLWQNIANECNSIPGAKKNWRQWKKTWQDLRSKTKKRQETNSELPTSIIMLTQAEQEALGLKNVSSTTNHQDSLEFLPLEQESVQEALNNDIESTASYSEVESPPEIKVFTRSVTKNKKNKNNMKNSSKHKSNCVFNCNMLAVQEQKKLQLKEDYLSFKKNYLRQKLKLIREQTEALKNIAKELSK</sequence>
<dbReference type="EMBL" id="CM034403">
    <property type="protein sequence ID" value="KAJ0174475.1"/>
    <property type="molecule type" value="Genomic_DNA"/>
</dbReference>
<gene>
    <name evidence="1" type="ORF">K1T71_009583</name>
</gene>
<evidence type="ECO:0000313" key="2">
    <source>
        <dbReference type="Proteomes" id="UP000824533"/>
    </source>
</evidence>
<name>A0ACC1CSI2_9NEOP</name>
<accession>A0ACC1CSI2</accession>
<evidence type="ECO:0000313" key="1">
    <source>
        <dbReference type="EMBL" id="KAJ0174475.1"/>
    </source>
</evidence>
<reference evidence="1 2" key="1">
    <citation type="journal article" date="2021" name="Front. Genet.">
        <title>Chromosome-Level Genome Assembly Reveals Significant Gene Expansion in the Toll and IMD Signaling Pathways of Dendrolimus kikuchii.</title>
        <authorList>
            <person name="Zhou J."/>
            <person name="Wu P."/>
            <person name="Xiong Z."/>
            <person name="Liu N."/>
            <person name="Zhao N."/>
            <person name="Ji M."/>
            <person name="Qiu Y."/>
            <person name="Yang B."/>
        </authorList>
    </citation>
    <scope>NUCLEOTIDE SEQUENCE [LARGE SCALE GENOMIC DNA]</scope>
    <source>
        <strain evidence="1">Ann1</strain>
    </source>
</reference>
<protein>
    <submittedName>
        <fullName evidence="1">Uncharacterized protein</fullName>
    </submittedName>
</protein>
<keyword evidence="2" id="KW-1185">Reference proteome</keyword>
<organism evidence="1 2">
    <name type="scientific">Dendrolimus kikuchii</name>
    <dbReference type="NCBI Taxonomy" id="765133"/>
    <lineage>
        <taxon>Eukaryota</taxon>
        <taxon>Metazoa</taxon>
        <taxon>Ecdysozoa</taxon>
        <taxon>Arthropoda</taxon>
        <taxon>Hexapoda</taxon>
        <taxon>Insecta</taxon>
        <taxon>Pterygota</taxon>
        <taxon>Neoptera</taxon>
        <taxon>Endopterygota</taxon>
        <taxon>Lepidoptera</taxon>
        <taxon>Glossata</taxon>
        <taxon>Ditrysia</taxon>
        <taxon>Bombycoidea</taxon>
        <taxon>Lasiocampidae</taxon>
        <taxon>Dendrolimus</taxon>
    </lineage>
</organism>
<proteinExistence type="predicted"/>